<evidence type="ECO:0000256" key="1">
    <source>
        <dbReference type="ARBA" id="ARBA00022801"/>
    </source>
</evidence>
<dbReference type="EMBL" id="SJPH01000003">
    <property type="protein sequence ID" value="TWT46566.1"/>
    <property type="molecule type" value="Genomic_DNA"/>
</dbReference>
<feature type="domain" description="PPM-type phosphatase" evidence="2">
    <location>
        <begin position="248"/>
        <end position="378"/>
    </location>
</feature>
<dbReference type="RefSeq" id="WP_146573181.1">
    <property type="nucleotide sequence ID" value="NZ_SJPH01000003.1"/>
</dbReference>
<evidence type="ECO:0000259" key="3">
    <source>
        <dbReference type="Pfam" id="PF13492"/>
    </source>
</evidence>
<proteinExistence type="predicted"/>
<reference evidence="4 5" key="1">
    <citation type="submission" date="2019-02" db="EMBL/GenBank/DDBJ databases">
        <title>Deep-cultivation of Planctomycetes and their phenomic and genomic characterization uncovers novel biology.</title>
        <authorList>
            <person name="Wiegand S."/>
            <person name="Jogler M."/>
            <person name="Boedeker C."/>
            <person name="Pinto D."/>
            <person name="Vollmers J."/>
            <person name="Rivas-Marin E."/>
            <person name="Kohn T."/>
            <person name="Peeters S.H."/>
            <person name="Heuer A."/>
            <person name="Rast P."/>
            <person name="Oberbeckmann S."/>
            <person name="Bunk B."/>
            <person name="Jeske O."/>
            <person name="Meyerdierks A."/>
            <person name="Storesund J.E."/>
            <person name="Kallscheuer N."/>
            <person name="Luecker S."/>
            <person name="Lage O.M."/>
            <person name="Pohl T."/>
            <person name="Merkel B.J."/>
            <person name="Hornburger P."/>
            <person name="Mueller R.-W."/>
            <person name="Bruemmer F."/>
            <person name="Labrenz M."/>
            <person name="Spormann A.M."/>
            <person name="Op Den Camp H."/>
            <person name="Overmann J."/>
            <person name="Amann R."/>
            <person name="Jetten M.S.M."/>
            <person name="Mascher T."/>
            <person name="Medema M.H."/>
            <person name="Devos D.P."/>
            <person name="Kaster A.-K."/>
            <person name="Ovreas L."/>
            <person name="Rohde M."/>
            <person name="Galperin M.Y."/>
            <person name="Jogler C."/>
        </authorList>
    </citation>
    <scope>NUCLEOTIDE SEQUENCE [LARGE SCALE GENOMIC DNA]</scope>
    <source>
        <strain evidence="4 5">Pla111</strain>
    </source>
</reference>
<dbReference type="SUPFAM" id="SSF55781">
    <property type="entry name" value="GAF domain-like"/>
    <property type="match status" value="1"/>
</dbReference>
<dbReference type="PANTHER" id="PTHR43156">
    <property type="entry name" value="STAGE II SPORULATION PROTEIN E-RELATED"/>
    <property type="match status" value="1"/>
</dbReference>
<keyword evidence="1" id="KW-0378">Hydrolase</keyword>
<dbReference type="OrthoDB" id="250169at2"/>
<dbReference type="AlphaFoldDB" id="A0A5C5W6Q8"/>
<dbReference type="InterPro" id="IPR036457">
    <property type="entry name" value="PPM-type-like_dom_sf"/>
</dbReference>
<keyword evidence="5" id="KW-1185">Reference proteome</keyword>
<accession>A0A5C5W6Q8</accession>
<sequence>MSDPLTPTPNGFSIADPLQLGPRLAPPAGMEAVVSESAQPCAGSATEQRLVAVLGGAARGLDFAAAELWLLDSGTRSLTRRANWDPSRTVKPARRPLAEAEADLAVLAGGAVVVQDAAEARPWGLHRSAAAAIAVPVSSATTIHGVLWLFDARARAIADETVELVEIIGGRLALEIEAEQAASERDHHPLGDAAAAACEAEPASLTAELPTEAPQQGALQLAGRTFDHGSVAMHDWHTLADGRVLATAASIVDSPGDPSESALVALQSARVAARTLAESSATAGDLLERVNRAVYEATMSGEGVSIAIALLDSPLEAQTTGQPLRGSYAAAGPAGALRVRVANTQAILPDATPLGWDQEAAYASRSFELATGERLVLIAGDVRLTSPLVERRLIDAYECLTAKGLQKLSAKACVARIAQAGCEAIDAAITLQRI</sequence>
<dbReference type="Gene3D" id="3.60.40.10">
    <property type="entry name" value="PPM-type phosphatase domain"/>
    <property type="match status" value="1"/>
</dbReference>
<gene>
    <name evidence="4" type="ORF">Pla111_16620</name>
</gene>
<evidence type="ECO:0000313" key="4">
    <source>
        <dbReference type="EMBL" id="TWT46566.1"/>
    </source>
</evidence>
<dbReference type="InterPro" id="IPR029016">
    <property type="entry name" value="GAF-like_dom_sf"/>
</dbReference>
<name>A0A5C5W6Q8_9BACT</name>
<evidence type="ECO:0000259" key="2">
    <source>
        <dbReference type="Pfam" id="PF07228"/>
    </source>
</evidence>
<dbReference type="Pfam" id="PF07228">
    <property type="entry name" value="SpoIIE"/>
    <property type="match status" value="1"/>
</dbReference>
<dbReference type="GO" id="GO:0016791">
    <property type="term" value="F:phosphatase activity"/>
    <property type="evidence" value="ECO:0007669"/>
    <property type="project" value="TreeGrafter"/>
</dbReference>
<organism evidence="4 5">
    <name type="scientific">Botrimarina hoheduenensis</name>
    <dbReference type="NCBI Taxonomy" id="2528000"/>
    <lineage>
        <taxon>Bacteria</taxon>
        <taxon>Pseudomonadati</taxon>
        <taxon>Planctomycetota</taxon>
        <taxon>Planctomycetia</taxon>
        <taxon>Pirellulales</taxon>
        <taxon>Lacipirellulaceae</taxon>
        <taxon>Botrimarina</taxon>
    </lineage>
</organism>
<dbReference type="Pfam" id="PF13492">
    <property type="entry name" value="GAF_3"/>
    <property type="match status" value="1"/>
</dbReference>
<feature type="domain" description="GAF" evidence="3">
    <location>
        <begin position="54"/>
        <end position="177"/>
    </location>
</feature>
<dbReference type="InterPro" id="IPR001932">
    <property type="entry name" value="PPM-type_phosphatase-like_dom"/>
</dbReference>
<evidence type="ECO:0008006" key="6">
    <source>
        <dbReference type="Google" id="ProtNLM"/>
    </source>
</evidence>
<evidence type="ECO:0000313" key="5">
    <source>
        <dbReference type="Proteomes" id="UP000318995"/>
    </source>
</evidence>
<dbReference type="PANTHER" id="PTHR43156:SF2">
    <property type="entry name" value="STAGE II SPORULATION PROTEIN E"/>
    <property type="match status" value="1"/>
</dbReference>
<dbReference type="Proteomes" id="UP000318995">
    <property type="component" value="Unassembled WGS sequence"/>
</dbReference>
<dbReference type="Gene3D" id="3.30.450.40">
    <property type="match status" value="1"/>
</dbReference>
<comment type="caution">
    <text evidence="4">The sequence shown here is derived from an EMBL/GenBank/DDBJ whole genome shotgun (WGS) entry which is preliminary data.</text>
</comment>
<protein>
    <recommendedName>
        <fullName evidence="6">Stage II sporulation protein E (SpoIIE)</fullName>
    </recommendedName>
</protein>
<dbReference type="InterPro" id="IPR003018">
    <property type="entry name" value="GAF"/>
</dbReference>
<dbReference type="InterPro" id="IPR052016">
    <property type="entry name" value="Bact_Sigma-Reg"/>
</dbReference>